<proteinExistence type="predicted"/>
<feature type="region of interest" description="Disordered" evidence="1">
    <location>
        <begin position="196"/>
        <end position="219"/>
    </location>
</feature>
<name>F3Z1H4_DESAF</name>
<feature type="compositionally biased region" description="Gly residues" evidence="1">
    <location>
        <begin position="438"/>
        <end position="448"/>
    </location>
</feature>
<evidence type="ECO:0000313" key="4">
    <source>
        <dbReference type="Proteomes" id="UP000007844"/>
    </source>
</evidence>
<reference evidence="3 4" key="1">
    <citation type="journal article" date="2011" name="J. Bacteriol.">
        <title>Genome sequence of the mercury-methylating and pleomorphic Desulfovibrio africanus Strain Walvis Bay.</title>
        <authorList>
            <person name="Brown S.D."/>
            <person name="Wall J.D."/>
            <person name="Kucken A.M."/>
            <person name="Gilmour C.C."/>
            <person name="Podar M."/>
            <person name="Brandt C.C."/>
            <person name="Teshima H."/>
            <person name="Detter J.C."/>
            <person name="Han C.S."/>
            <person name="Land M.L."/>
            <person name="Lucas S."/>
            <person name="Han J."/>
            <person name="Pennacchio L."/>
            <person name="Nolan M."/>
            <person name="Pitluck S."/>
            <person name="Woyke T."/>
            <person name="Goodwin L."/>
            <person name="Palumbo A.V."/>
            <person name="Elias D.A."/>
        </authorList>
    </citation>
    <scope>NUCLEOTIDE SEQUENCE [LARGE SCALE GENOMIC DNA]</scope>
    <source>
        <strain evidence="3 4">Walvis Bay</strain>
    </source>
</reference>
<dbReference type="HOGENOM" id="CLU_572023_0_0_7"/>
<feature type="region of interest" description="Disordered" evidence="1">
    <location>
        <begin position="438"/>
        <end position="477"/>
    </location>
</feature>
<evidence type="ECO:0000256" key="2">
    <source>
        <dbReference type="SAM" id="SignalP"/>
    </source>
</evidence>
<evidence type="ECO:0008006" key="5">
    <source>
        <dbReference type="Google" id="ProtNLM"/>
    </source>
</evidence>
<dbReference type="SUPFAM" id="SSF82171">
    <property type="entry name" value="DPP6 N-terminal domain-like"/>
    <property type="match status" value="1"/>
</dbReference>
<dbReference type="RefSeq" id="WP_014259770.1">
    <property type="nucleotide sequence ID" value="NC_016629.1"/>
</dbReference>
<dbReference type="Proteomes" id="UP000007844">
    <property type="component" value="Chromosome"/>
</dbReference>
<keyword evidence="4" id="KW-1185">Reference proteome</keyword>
<evidence type="ECO:0000313" key="3">
    <source>
        <dbReference type="EMBL" id="EGJ50005.1"/>
    </source>
</evidence>
<dbReference type="AlphaFoldDB" id="F3Z1H4"/>
<evidence type="ECO:0000256" key="1">
    <source>
        <dbReference type="SAM" id="MobiDB-lite"/>
    </source>
</evidence>
<feature type="signal peptide" evidence="2">
    <location>
        <begin position="1"/>
        <end position="33"/>
    </location>
</feature>
<protein>
    <recommendedName>
        <fullName evidence="5">WD40-like beta Propeller containing protein</fullName>
    </recommendedName>
</protein>
<feature type="compositionally biased region" description="Acidic residues" evidence="1">
    <location>
        <begin position="450"/>
        <end position="470"/>
    </location>
</feature>
<feature type="chain" id="PRO_5003304701" description="WD40-like beta Propeller containing protein" evidence="2">
    <location>
        <begin position="34"/>
        <end position="477"/>
    </location>
</feature>
<sequence precursor="true">MQRLQSKKASTCKVTRIILLVLSLLLWQTQAMAQGDLAEVAPDQLPGQAADLFSVDPFQSAGEIEMTIPSKLKQTIAAKVRQVTPPGDGDEAVETAFVFLFPDLSQSSAGTGGSGSSSSGTGVGWSDARQQQEVLWYVGLLDPTQSDSAQGVQISQTPAAIVPPSVTSDGSMVAFVEAEANMICLIDAQAGEVCDEATPGTGGGTGGQSSRQAAPATGAVDVSLSPDGSLLAYVPLSATEEPADYFVIRDLATGEESPIQITDESGQSVLQAVGAVDFSDDGMKIVFDALVPAQSESGEATLQWVVLVGDFNTGELVGFGIPDMQLVNPAFSHATSNFITFEAVTGEGEETATVLVVADISQPEAALGAIIQSLPPAWPGFGADDMSLYFIAPIQDAETGVGIVNIPVDLTTLEAAGDPVLVLPDAIFGDAYAAGGVAGGDGTGGTGSTGDDDDSTGDDDSESDDSDDTGDSGPFSF</sequence>
<keyword evidence="2" id="KW-0732">Signal</keyword>
<dbReference type="InterPro" id="IPR011042">
    <property type="entry name" value="6-blade_b-propeller_TolB-like"/>
</dbReference>
<gene>
    <name evidence="3" type="ORF">Desaf_1669</name>
</gene>
<dbReference type="KEGG" id="daf:Desaf_1669"/>
<dbReference type="Gene3D" id="2.120.10.30">
    <property type="entry name" value="TolB, C-terminal domain"/>
    <property type="match status" value="1"/>
</dbReference>
<dbReference type="EMBL" id="CP003221">
    <property type="protein sequence ID" value="EGJ50005.1"/>
    <property type="molecule type" value="Genomic_DNA"/>
</dbReference>
<accession>F3Z1H4</accession>
<organism evidence="3 4">
    <name type="scientific">Desulfocurvibacter africanus subsp. africanus str. Walvis Bay</name>
    <dbReference type="NCBI Taxonomy" id="690850"/>
    <lineage>
        <taxon>Bacteria</taxon>
        <taxon>Pseudomonadati</taxon>
        <taxon>Thermodesulfobacteriota</taxon>
        <taxon>Desulfovibrionia</taxon>
        <taxon>Desulfovibrionales</taxon>
        <taxon>Desulfovibrionaceae</taxon>
        <taxon>Desulfocurvibacter</taxon>
    </lineage>
</organism>